<dbReference type="InterPro" id="IPR050913">
    <property type="entry name" value="AP2/ERF_ERF"/>
</dbReference>
<dbReference type="InterPro" id="IPR016177">
    <property type="entry name" value="DNA-bd_dom_sf"/>
</dbReference>
<dbReference type="GO" id="GO:0003700">
    <property type="term" value="F:DNA-binding transcription factor activity"/>
    <property type="evidence" value="ECO:0007669"/>
    <property type="project" value="InterPro"/>
</dbReference>
<evidence type="ECO:0000313" key="8">
    <source>
        <dbReference type="EnsemblPlants" id="LPERR06G18270.1"/>
    </source>
</evidence>
<dbReference type="AlphaFoldDB" id="A0A0D9WSD7"/>
<dbReference type="GO" id="GO:0005634">
    <property type="term" value="C:nucleus"/>
    <property type="evidence" value="ECO:0007669"/>
    <property type="project" value="UniProtKB-SubCell"/>
</dbReference>
<feature type="compositionally biased region" description="Acidic residues" evidence="6">
    <location>
        <begin position="309"/>
        <end position="324"/>
    </location>
</feature>
<reference evidence="9" key="2">
    <citation type="submission" date="2013-12" db="EMBL/GenBank/DDBJ databases">
        <authorList>
            <person name="Yu Y."/>
            <person name="Lee S."/>
            <person name="de Baynast K."/>
            <person name="Wissotski M."/>
            <person name="Liu L."/>
            <person name="Talag J."/>
            <person name="Goicoechea J."/>
            <person name="Angelova A."/>
            <person name="Jetty R."/>
            <person name="Kudrna D."/>
            <person name="Golser W."/>
            <person name="Rivera L."/>
            <person name="Zhang J."/>
            <person name="Wing R."/>
        </authorList>
    </citation>
    <scope>NUCLEOTIDE SEQUENCE</scope>
</reference>
<reference evidence="8 9" key="1">
    <citation type="submission" date="2012-08" db="EMBL/GenBank/DDBJ databases">
        <title>Oryza genome evolution.</title>
        <authorList>
            <person name="Wing R.A."/>
        </authorList>
    </citation>
    <scope>NUCLEOTIDE SEQUENCE</scope>
</reference>
<evidence type="ECO:0000256" key="3">
    <source>
        <dbReference type="ARBA" id="ARBA00023125"/>
    </source>
</evidence>
<accession>A0A0D9WSD7</accession>
<dbReference type="Gramene" id="LPERR06G18270.1">
    <property type="protein sequence ID" value="LPERR06G18270.1"/>
    <property type="gene ID" value="LPERR06G18270"/>
</dbReference>
<dbReference type="InterPro" id="IPR001471">
    <property type="entry name" value="AP2/ERF_dom"/>
</dbReference>
<evidence type="ECO:0000256" key="4">
    <source>
        <dbReference type="ARBA" id="ARBA00023163"/>
    </source>
</evidence>
<dbReference type="SMART" id="SM00380">
    <property type="entry name" value="AP2"/>
    <property type="match status" value="1"/>
</dbReference>
<dbReference type="PANTHER" id="PTHR31194">
    <property type="entry name" value="SHN SHINE , DNA BINDING / TRANSCRIPTION FACTOR"/>
    <property type="match status" value="1"/>
</dbReference>
<organism evidence="8 9">
    <name type="scientific">Leersia perrieri</name>
    <dbReference type="NCBI Taxonomy" id="77586"/>
    <lineage>
        <taxon>Eukaryota</taxon>
        <taxon>Viridiplantae</taxon>
        <taxon>Streptophyta</taxon>
        <taxon>Embryophyta</taxon>
        <taxon>Tracheophyta</taxon>
        <taxon>Spermatophyta</taxon>
        <taxon>Magnoliopsida</taxon>
        <taxon>Liliopsida</taxon>
        <taxon>Poales</taxon>
        <taxon>Poaceae</taxon>
        <taxon>BOP clade</taxon>
        <taxon>Oryzoideae</taxon>
        <taxon>Oryzeae</taxon>
        <taxon>Oryzinae</taxon>
        <taxon>Leersia</taxon>
    </lineage>
</organism>
<feature type="compositionally biased region" description="Acidic residues" evidence="6">
    <location>
        <begin position="60"/>
        <end position="71"/>
    </location>
</feature>
<evidence type="ECO:0000259" key="7">
    <source>
        <dbReference type="PROSITE" id="PS51032"/>
    </source>
</evidence>
<dbReference type="Proteomes" id="UP000032180">
    <property type="component" value="Chromosome 6"/>
</dbReference>
<comment type="subcellular location">
    <subcellularLocation>
        <location evidence="1">Nucleus</location>
    </subcellularLocation>
</comment>
<feature type="region of interest" description="Disordered" evidence="6">
    <location>
        <begin position="40"/>
        <end position="71"/>
    </location>
</feature>
<keyword evidence="2" id="KW-0805">Transcription regulation</keyword>
<feature type="region of interest" description="Disordered" evidence="6">
    <location>
        <begin position="273"/>
        <end position="324"/>
    </location>
</feature>
<sequence length="324" mass="34939">MVQGEGTVVDSEVGKIFFTPFIEGDAIVEAAVQRKMRPPPLLAKKRPRRSDAEMTTVAAAEEEGNEEEGEETTYCGVRKRFGNKYVVEIHNSILKDQVWLGTYDKAEMGAWVYGTAARVLRGSMAETNFPRPAAAPELTEEMRAMLAYFDAARRRRHQHGTAEESASEDADPLLMLPAAPVISDAVAVEAATVAVPSATLTPDSAAASVTKPIPVAYVFDELLSSLFPSGLPYATQSQVAPVLPSPPRSADNYLYALIPPGFSHPYVEEPVLAPVQPPPSPPVASQSSFQSDIPPGGVPTNYAVHEAPDFDPDTLFSDDEEELV</sequence>
<reference evidence="8" key="3">
    <citation type="submission" date="2015-04" db="UniProtKB">
        <authorList>
            <consortium name="EnsemblPlants"/>
        </authorList>
    </citation>
    <scope>IDENTIFICATION</scope>
</reference>
<dbReference type="SUPFAM" id="SSF54171">
    <property type="entry name" value="DNA-binding domain"/>
    <property type="match status" value="1"/>
</dbReference>
<dbReference type="EnsemblPlants" id="LPERR06G18270.1">
    <property type="protein sequence ID" value="LPERR06G18270.1"/>
    <property type="gene ID" value="LPERR06G18270"/>
</dbReference>
<dbReference type="InterPro" id="IPR036955">
    <property type="entry name" value="AP2/ERF_dom_sf"/>
</dbReference>
<keyword evidence="3" id="KW-0238">DNA-binding</keyword>
<evidence type="ECO:0000313" key="9">
    <source>
        <dbReference type="Proteomes" id="UP000032180"/>
    </source>
</evidence>
<name>A0A0D9WSD7_9ORYZ</name>
<dbReference type="CDD" id="cd00018">
    <property type="entry name" value="AP2"/>
    <property type="match status" value="1"/>
</dbReference>
<feature type="domain" description="AP2/ERF" evidence="7">
    <location>
        <begin position="73"/>
        <end position="130"/>
    </location>
</feature>
<dbReference type="STRING" id="77586.A0A0D9WSD7"/>
<keyword evidence="4" id="KW-0804">Transcription</keyword>
<dbReference type="GO" id="GO:0003677">
    <property type="term" value="F:DNA binding"/>
    <property type="evidence" value="ECO:0007669"/>
    <property type="project" value="UniProtKB-KW"/>
</dbReference>
<evidence type="ECO:0000256" key="1">
    <source>
        <dbReference type="ARBA" id="ARBA00004123"/>
    </source>
</evidence>
<evidence type="ECO:0000256" key="5">
    <source>
        <dbReference type="ARBA" id="ARBA00023242"/>
    </source>
</evidence>
<dbReference type="PANTHER" id="PTHR31194:SF59">
    <property type="entry name" value="AP2_ERF DOMAIN-CONTAINING PROTEIN"/>
    <property type="match status" value="1"/>
</dbReference>
<keyword evidence="5" id="KW-0539">Nucleus</keyword>
<dbReference type="PROSITE" id="PS51032">
    <property type="entry name" value="AP2_ERF"/>
    <property type="match status" value="1"/>
</dbReference>
<keyword evidence="9" id="KW-1185">Reference proteome</keyword>
<proteinExistence type="predicted"/>
<evidence type="ECO:0000256" key="6">
    <source>
        <dbReference type="SAM" id="MobiDB-lite"/>
    </source>
</evidence>
<dbReference type="HOGENOM" id="CLU_858856_0_0_1"/>
<evidence type="ECO:0000256" key="2">
    <source>
        <dbReference type="ARBA" id="ARBA00023015"/>
    </source>
</evidence>
<protein>
    <recommendedName>
        <fullName evidence="7">AP2/ERF domain-containing protein</fullName>
    </recommendedName>
</protein>
<dbReference type="Gene3D" id="3.30.730.10">
    <property type="entry name" value="AP2/ERF domain"/>
    <property type="match status" value="1"/>
</dbReference>